<keyword evidence="2" id="KW-1185">Reference proteome</keyword>
<dbReference type="InterPro" id="IPR043129">
    <property type="entry name" value="ATPase_NBD"/>
</dbReference>
<gene>
    <name evidence="1" type="ORF">H6A12_10770</name>
</gene>
<dbReference type="EMBL" id="JACJKY010000021">
    <property type="protein sequence ID" value="MBM6921632.1"/>
    <property type="molecule type" value="Genomic_DNA"/>
</dbReference>
<sequence length="465" mass="51034">MNIYGVNVDIKNVPELDPTFAPLHVFNREFLKTAKKPIAVAVERSGGLISVYDTFIHGTPEMADADNYYVDRLVKFLLWAKGGFRVYICGDENVYRYMHDTYSPNGARAFDYDFMKQVYEKEFEVVNVPNLADKPAANEKSKAIGKHLDGCRIGFDAGGSDRKVSAVVDGVPVFSEETVWLPKVNPDPDYHFEGILHSMKMAAEKMPRVDAIGVSSAGIYIDNRTMVASLFLKVPKDAFDAKVKDIYLRAADEISKMVGHKVPIEVVNDGDVTALAGAMNLNDVDVLGIAMGTSEAVGYVDKDGNITGWLNELAFAPVDAQPDAMEDEWSGDIGCGVKYFSQDGVIKLAKPAGIELDEDATPAEKLKAVQALMEKDDPRAVKVYESLGVYLGHTLALYADFYEIRHCLLLGRVMSGKGGDLILKVAKEVLADEYPQIKMNAQTPDEKMKRVGQSVAAASLPEIVK</sequence>
<reference evidence="1" key="1">
    <citation type="submission" date="2020-08" db="EMBL/GenBank/DDBJ databases">
        <authorList>
            <person name="Cejkova D."/>
            <person name="Kubasova T."/>
            <person name="Jahodarova E."/>
            <person name="Rychlik I."/>
        </authorList>
    </citation>
    <scope>NUCLEOTIDE SEQUENCE</scope>
    <source>
        <strain evidence="1">An559</strain>
    </source>
</reference>
<comment type="caution">
    <text evidence="1">The sequence shown here is derived from an EMBL/GenBank/DDBJ whole genome shotgun (WGS) entry which is preliminary data.</text>
</comment>
<protein>
    <submittedName>
        <fullName evidence="1">ROK family protein</fullName>
    </submittedName>
</protein>
<evidence type="ECO:0000313" key="1">
    <source>
        <dbReference type="EMBL" id="MBM6921632.1"/>
    </source>
</evidence>
<proteinExistence type="predicted"/>
<dbReference type="Proteomes" id="UP000774750">
    <property type="component" value="Unassembled WGS sequence"/>
</dbReference>
<accession>A0A938X6Y4</accession>
<organism evidence="1 2">
    <name type="scientific">Merdimmobilis hominis</name>
    <dbReference type="NCBI Taxonomy" id="2897707"/>
    <lineage>
        <taxon>Bacteria</taxon>
        <taxon>Bacillati</taxon>
        <taxon>Bacillota</taxon>
        <taxon>Clostridia</taxon>
        <taxon>Eubacteriales</taxon>
        <taxon>Oscillospiraceae</taxon>
        <taxon>Merdimmobilis</taxon>
    </lineage>
</organism>
<name>A0A938X6Y4_9FIRM</name>
<evidence type="ECO:0000313" key="2">
    <source>
        <dbReference type="Proteomes" id="UP000774750"/>
    </source>
</evidence>
<dbReference type="RefSeq" id="WP_204447762.1">
    <property type="nucleotide sequence ID" value="NZ_JACJKY010000021.1"/>
</dbReference>
<reference evidence="1" key="2">
    <citation type="journal article" date="2021" name="Sci. Rep.">
        <title>The distribution of antibiotic resistance genes in chicken gut microbiota commensals.</title>
        <authorList>
            <person name="Juricova H."/>
            <person name="Matiasovicova J."/>
            <person name="Kubasova T."/>
            <person name="Cejkova D."/>
            <person name="Rychlik I."/>
        </authorList>
    </citation>
    <scope>NUCLEOTIDE SEQUENCE</scope>
    <source>
        <strain evidence="1">An559</strain>
    </source>
</reference>
<dbReference type="AlphaFoldDB" id="A0A938X6Y4"/>
<dbReference type="SUPFAM" id="SSF53067">
    <property type="entry name" value="Actin-like ATPase domain"/>
    <property type="match status" value="1"/>
</dbReference>
<dbReference type="Gene3D" id="3.30.420.40">
    <property type="match status" value="2"/>
</dbReference>